<evidence type="ECO:0000256" key="1">
    <source>
        <dbReference type="SAM" id="MobiDB-lite"/>
    </source>
</evidence>
<feature type="region of interest" description="Disordered" evidence="1">
    <location>
        <begin position="1"/>
        <end position="41"/>
    </location>
</feature>
<dbReference type="Proteomes" id="UP000494163">
    <property type="component" value="Chromosome X"/>
</dbReference>
<dbReference type="AlphaFoldDB" id="A0A0M4ENG8"/>
<evidence type="ECO:0000313" key="2">
    <source>
        <dbReference type="EMBL" id="ALC49534.1"/>
    </source>
</evidence>
<feature type="compositionally biased region" description="Basic residues" evidence="1">
    <location>
        <begin position="89"/>
        <end position="98"/>
    </location>
</feature>
<dbReference type="EMBL" id="CP012528">
    <property type="protein sequence ID" value="ALC49534.1"/>
    <property type="molecule type" value="Genomic_DNA"/>
</dbReference>
<organism evidence="2 3">
    <name type="scientific">Drosophila busckii</name>
    <name type="common">Fruit fly</name>
    <dbReference type="NCBI Taxonomy" id="30019"/>
    <lineage>
        <taxon>Eukaryota</taxon>
        <taxon>Metazoa</taxon>
        <taxon>Ecdysozoa</taxon>
        <taxon>Arthropoda</taxon>
        <taxon>Hexapoda</taxon>
        <taxon>Insecta</taxon>
        <taxon>Pterygota</taxon>
        <taxon>Neoptera</taxon>
        <taxon>Endopterygota</taxon>
        <taxon>Diptera</taxon>
        <taxon>Brachycera</taxon>
        <taxon>Muscomorpha</taxon>
        <taxon>Ephydroidea</taxon>
        <taxon>Drosophilidae</taxon>
        <taxon>Drosophila</taxon>
    </lineage>
</organism>
<sequence length="372" mass="41317">MQQQQHRQNVRAAAAPYRKPFRPHMHANPKNPIMYSSSQMPSDPLYIDFNSPVQAPPPTNAVEAAVPMQAAQAGNNGQANQGQTDGGKKKQLKGKQFRGNKQQHQQQQQPPYSPQMHPMQMHGGDPNWQPHPHGKHRFYPPNANRFNGPQRNGGAFNRVQMGGGPPIRGGSRHMMGPMGPGPMGPRGPGPIGGPMPPYPPMPYQAQMPPMRCPMPPMGGPPPPPFMRRNGRGPPLPPPLMGPHMMGPRMPPRVMPPGVGPFNMNHMNDNLNGGKIKKPNPKLIKQVLKGKSTIKTLKNLVNQYPIDKPWVTGEIRAENDKKLDIENRLKGNKDDELFAQFKVQRDRFVSMYEKARESFLKQEAASVMGKVNI</sequence>
<feature type="compositionally biased region" description="Low complexity" evidence="1">
    <location>
        <begin position="72"/>
        <end position="83"/>
    </location>
</feature>
<dbReference type="OMA" id="PFMRRNG"/>
<name>A0A0M4ENG8_DROBS</name>
<evidence type="ECO:0000313" key="3">
    <source>
        <dbReference type="Proteomes" id="UP000494163"/>
    </source>
</evidence>
<feature type="compositionally biased region" description="Low complexity" evidence="1">
    <location>
        <begin position="102"/>
        <end position="122"/>
    </location>
</feature>
<gene>
    <name evidence="2" type="ORF">Dbus_chrXg1390</name>
</gene>
<reference evidence="2 3" key="1">
    <citation type="submission" date="2015-08" db="EMBL/GenBank/DDBJ databases">
        <title>Ancestral chromatin configuration constrains chromatin evolution on differentiating sex chromosomes in Drosophila.</title>
        <authorList>
            <person name="Zhou Q."/>
            <person name="Bachtrog D."/>
        </authorList>
    </citation>
    <scope>NUCLEOTIDE SEQUENCE [LARGE SCALE GENOMIC DNA]</scope>
    <source>
        <tissue evidence="2">Whole larvae</tissue>
    </source>
</reference>
<protein>
    <submittedName>
        <fullName evidence="2">Fs-1-K10</fullName>
    </submittedName>
</protein>
<keyword evidence="3" id="KW-1185">Reference proteome</keyword>
<feature type="region of interest" description="Disordered" evidence="1">
    <location>
        <begin position="72"/>
        <end position="137"/>
    </location>
</feature>
<proteinExistence type="predicted"/>
<accession>A0A0M4ENG8</accession>
<dbReference type="OrthoDB" id="273070at2759"/>